<name>A0ACD3YLR2_FUSSC</name>
<sequence length="237" mass="26044">MAPTRIILDTDLSMGAGADVDDGFALALAHADPDIQLELITTANGNTDFDSQLDATRMMLSVLSDGIRRSALSQKTPPWWNQSALEGILNSYDRSYSRLGAIFVEISRQRSSATALRAYIRKRRYDGDISYLRLSIDTYTSALQLPVLIQTIQGSTLAVPQPPTGDAAVSFDELGRSEDAQVELDAAKQKEKLDMENDTRATLGVLKGLMGHVKDYASTFVKGEERPSGRHESYSWP</sequence>
<gene>
    <name evidence="1" type="ORF">LCI18_000771</name>
</gene>
<organism evidence="1 2">
    <name type="scientific">Fusarium solani subsp. cucurbitae</name>
    <name type="common">Neocosmosporum cucurbitae</name>
    <dbReference type="NCBI Taxonomy" id="2747967"/>
    <lineage>
        <taxon>Eukaryota</taxon>
        <taxon>Fungi</taxon>
        <taxon>Dikarya</taxon>
        <taxon>Ascomycota</taxon>
        <taxon>Pezizomycotina</taxon>
        <taxon>Sordariomycetes</taxon>
        <taxon>Hypocreomycetidae</taxon>
        <taxon>Hypocreales</taxon>
        <taxon>Nectriaceae</taxon>
        <taxon>Fusarium</taxon>
        <taxon>Fusarium solani species complex</taxon>
    </lineage>
</organism>
<keyword evidence="2" id="KW-1185">Reference proteome</keyword>
<dbReference type="Proteomes" id="UP000830768">
    <property type="component" value="Chromosome 1"/>
</dbReference>
<dbReference type="EMBL" id="CP090030">
    <property type="protein sequence ID" value="UPK89836.1"/>
    <property type="molecule type" value="Genomic_DNA"/>
</dbReference>
<reference evidence="1" key="1">
    <citation type="submission" date="2021-11" db="EMBL/GenBank/DDBJ databases">
        <title>Fusarium solani-melongenae Genome sequencing and assembly.</title>
        <authorList>
            <person name="Xie S."/>
            <person name="Huang L."/>
            <person name="Zhang X."/>
        </authorList>
    </citation>
    <scope>NUCLEOTIDE SEQUENCE</scope>
    <source>
        <strain evidence="1">CRI 24-3</strain>
    </source>
</reference>
<evidence type="ECO:0000313" key="1">
    <source>
        <dbReference type="EMBL" id="UPK89836.1"/>
    </source>
</evidence>
<proteinExistence type="predicted"/>
<accession>A0ACD3YLR2</accession>
<protein>
    <submittedName>
        <fullName evidence="1">Uncharacterized protein</fullName>
    </submittedName>
</protein>
<evidence type="ECO:0000313" key="2">
    <source>
        <dbReference type="Proteomes" id="UP000830768"/>
    </source>
</evidence>